<reference evidence="2 3" key="1">
    <citation type="submission" date="2024-08" db="EMBL/GenBank/DDBJ databases">
        <authorList>
            <person name="Lu H."/>
        </authorList>
    </citation>
    <scope>NUCLEOTIDE SEQUENCE [LARGE SCALE GENOMIC DNA]</scope>
    <source>
        <strain evidence="2 3">LKC17W</strain>
    </source>
</reference>
<dbReference type="Proteomes" id="UP001606301">
    <property type="component" value="Unassembled WGS sequence"/>
</dbReference>
<evidence type="ECO:0000313" key="2">
    <source>
        <dbReference type="EMBL" id="MFG6442306.1"/>
    </source>
</evidence>
<gene>
    <name evidence="2" type="ORF">ACG0Z3_16605</name>
</gene>
<feature type="compositionally biased region" description="Polar residues" evidence="1">
    <location>
        <begin position="384"/>
        <end position="396"/>
    </location>
</feature>
<organism evidence="2 3">
    <name type="scientific">Pelomonas margarita</name>
    <dbReference type="NCBI Taxonomy" id="3299031"/>
    <lineage>
        <taxon>Bacteria</taxon>
        <taxon>Pseudomonadati</taxon>
        <taxon>Pseudomonadota</taxon>
        <taxon>Betaproteobacteria</taxon>
        <taxon>Burkholderiales</taxon>
        <taxon>Sphaerotilaceae</taxon>
        <taxon>Roseateles</taxon>
    </lineage>
</organism>
<accession>A0ABW7FLW4</accession>
<evidence type="ECO:0000313" key="3">
    <source>
        <dbReference type="Proteomes" id="UP001606301"/>
    </source>
</evidence>
<dbReference type="EMBL" id="JBIGHW010000009">
    <property type="protein sequence ID" value="MFG6442306.1"/>
    <property type="molecule type" value="Genomic_DNA"/>
</dbReference>
<feature type="region of interest" description="Disordered" evidence="1">
    <location>
        <begin position="378"/>
        <end position="402"/>
    </location>
</feature>
<comment type="caution">
    <text evidence="2">The sequence shown here is derived from an EMBL/GenBank/DDBJ whole genome shotgun (WGS) entry which is preliminary data.</text>
</comment>
<dbReference type="RefSeq" id="WP_394399412.1">
    <property type="nucleotide sequence ID" value="NZ_JBIGHW010000009.1"/>
</dbReference>
<name>A0ABW7FLW4_9BURK</name>
<protein>
    <submittedName>
        <fullName evidence="2">Carbohydrate-binding domain-containing protein</fullName>
    </submittedName>
</protein>
<proteinExistence type="predicted"/>
<sequence>MPSHLPSPLSDTLIDPTRRRLALSAPLALVLGACGGGGGGSSSSSDTGSTSGGSSGGSTGGTTAGTVLGTDASGADVAPPTTTLVGAWRLETGANAIDTAAALTHHRLAVALGTGAVSSGSASLVVGATVAGRTEVSLAGSTVVVLQAEALGLTVTSTLPATARLELALSGSGTQTVTVHSEQDYRLALEGVTLASTDGPALNLQSRQRAFVVLTGSNTLSDSSTYTARTGPDGSAMDLKAALFAEGPLLLSGTGSLAITSAAKHGLASDAHVRLSSGTLNVQAVKKDGVRANHAFVMDGGSLTVTTPAGKGIKVEGKEDATAAVGFIAINAGTLVITSHDKAITASWEGAEDGSTSATTDDPDPRVTINGGTLTITTTGTPFEDTNLTDGDSSLSPEGIEGKSSVTINGGTLVINTTDDAINAGKAIVINGGRILARASRNDAIDSNGTLTLNGGLVIADGASGAEGGLDCDNNTFTVTGGTFIGLGGRNSSVTASAATQNCVTLRTVPAGLLVLRDANGKPAFAFTMPRAASAVVLSSPLLQTGISLTPVSGGTLAAGGAEFNALVQNAGTHSGGAALASAVTIAARVTAF</sequence>
<feature type="region of interest" description="Disordered" evidence="1">
    <location>
        <begin position="38"/>
        <end position="76"/>
    </location>
</feature>
<feature type="compositionally biased region" description="Gly residues" evidence="1">
    <location>
        <begin position="50"/>
        <end position="63"/>
    </location>
</feature>
<evidence type="ECO:0000256" key="1">
    <source>
        <dbReference type="SAM" id="MobiDB-lite"/>
    </source>
</evidence>
<dbReference type="Pfam" id="PF14262">
    <property type="entry name" value="Cthe_2159"/>
    <property type="match status" value="1"/>
</dbReference>
<dbReference type="InterPro" id="IPR025584">
    <property type="entry name" value="Cthe_2159"/>
</dbReference>
<keyword evidence="3" id="KW-1185">Reference proteome</keyword>